<dbReference type="AlphaFoldDB" id="A0A9P6DGD7"/>
<gene>
    <name evidence="2" type="ORF">BS47DRAFT_1369599</name>
</gene>
<evidence type="ECO:0000313" key="2">
    <source>
        <dbReference type="EMBL" id="KAF9503347.1"/>
    </source>
</evidence>
<keyword evidence="3" id="KW-1185">Reference proteome</keyword>
<feature type="region of interest" description="Disordered" evidence="1">
    <location>
        <begin position="1"/>
        <end position="32"/>
    </location>
</feature>
<comment type="caution">
    <text evidence="2">The sequence shown here is derived from an EMBL/GenBank/DDBJ whole genome shotgun (WGS) entry which is preliminary data.</text>
</comment>
<reference evidence="2" key="1">
    <citation type="journal article" date="2020" name="Nat. Commun.">
        <title>Large-scale genome sequencing of mycorrhizal fungi provides insights into the early evolution of symbiotic traits.</title>
        <authorList>
            <person name="Miyauchi S."/>
            <person name="Kiss E."/>
            <person name="Kuo A."/>
            <person name="Drula E."/>
            <person name="Kohler A."/>
            <person name="Sanchez-Garcia M."/>
            <person name="Morin E."/>
            <person name="Andreopoulos B."/>
            <person name="Barry K.W."/>
            <person name="Bonito G."/>
            <person name="Buee M."/>
            <person name="Carver A."/>
            <person name="Chen C."/>
            <person name="Cichocki N."/>
            <person name="Clum A."/>
            <person name="Culley D."/>
            <person name="Crous P.W."/>
            <person name="Fauchery L."/>
            <person name="Girlanda M."/>
            <person name="Hayes R.D."/>
            <person name="Keri Z."/>
            <person name="LaButti K."/>
            <person name="Lipzen A."/>
            <person name="Lombard V."/>
            <person name="Magnuson J."/>
            <person name="Maillard F."/>
            <person name="Murat C."/>
            <person name="Nolan M."/>
            <person name="Ohm R.A."/>
            <person name="Pangilinan J."/>
            <person name="Pereira M.F."/>
            <person name="Perotto S."/>
            <person name="Peter M."/>
            <person name="Pfister S."/>
            <person name="Riley R."/>
            <person name="Sitrit Y."/>
            <person name="Stielow J.B."/>
            <person name="Szollosi G."/>
            <person name="Zifcakova L."/>
            <person name="Stursova M."/>
            <person name="Spatafora J.W."/>
            <person name="Tedersoo L."/>
            <person name="Vaario L.M."/>
            <person name="Yamada A."/>
            <person name="Yan M."/>
            <person name="Wang P."/>
            <person name="Xu J."/>
            <person name="Bruns T."/>
            <person name="Baldrian P."/>
            <person name="Vilgalys R."/>
            <person name="Dunand C."/>
            <person name="Henrissat B."/>
            <person name="Grigoriev I.V."/>
            <person name="Hibbett D."/>
            <person name="Nagy L.G."/>
            <person name="Martin F.M."/>
        </authorList>
    </citation>
    <scope>NUCLEOTIDE SEQUENCE</scope>
    <source>
        <strain evidence="2">UP504</strain>
    </source>
</reference>
<dbReference type="EMBL" id="MU129377">
    <property type="protein sequence ID" value="KAF9503347.1"/>
    <property type="molecule type" value="Genomic_DNA"/>
</dbReference>
<name>A0A9P6DGD7_9AGAM</name>
<proteinExistence type="predicted"/>
<organism evidence="2 3">
    <name type="scientific">Hydnum rufescens UP504</name>
    <dbReference type="NCBI Taxonomy" id="1448309"/>
    <lineage>
        <taxon>Eukaryota</taxon>
        <taxon>Fungi</taxon>
        <taxon>Dikarya</taxon>
        <taxon>Basidiomycota</taxon>
        <taxon>Agaricomycotina</taxon>
        <taxon>Agaricomycetes</taxon>
        <taxon>Cantharellales</taxon>
        <taxon>Hydnaceae</taxon>
        <taxon>Hydnum</taxon>
    </lineage>
</organism>
<evidence type="ECO:0000256" key="1">
    <source>
        <dbReference type="SAM" id="MobiDB-lite"/>
    </source>
</evidence>
<sequence length="299" mass="32277">MSKGPSPNASASEHKPQSSSGTSGPNGGCEVASDLSNGDCPETCPMKEPVCKIETGAKELHFFRSPWIIVRRLSVNFTGPPDRKQTAIWSPGEADSILKGGTDLLLKGGEASLCHQHSSGTVSKIVKQSSVDFTGPPDHKQTAIWSPSEVNSILKGGNKLTFERGEGEPVPPTFQRQSLMDPPIHKQTAIRSPGEVGECKEEQAHQWASRNFTGPPIHKNLGFGLLVKQGVVETNHKCGNSRYKLRAFSCKESYGPGIGRDYMVTLTPQEKQPARNSLVKPCQNHGLGAMGEAPNVIMW</sequence>
<protein>
    <submittedName>
        <fullName evidence="2">Uncharacterized protein</fullName>
    </submittedName>
</protein>
<evidence type="ECO:0000313" key="3">
    <source>
        <dbReference type="Proteomes" id="UP000886523"/>
    </source>
</evidence>
<feature type="compositionally biased region" description="Polar residues" evidence="1">
    <location>
        <begin position="1"/>
        <end position="23"/>
    </location>
</feature>
<dbReference type="Proteomes" id="UP000886523">
    <property type="component" value="Unassembled WGS sequence"/>
</dbReference>
<accession>A0A9P6DGD7</accession>